<dbReference type="InterPro" id="IPR004360">
    <property type="entry name" value="Glyas_Fos-R_dOase_dom"/>
</dbReference>
<accession>A0ABV7ETU0</accession>
<gene>
    <name evidence="3" type="ORF">ACFOSU_15780</name>
</gene>
<sequence length="136" mass="14932">MVTTTARTQGIHHVGLTVPDIVATQTFFREALGFSQVREVPDYPAVFVSDGTVMLTLWQAEDPTSAIAFDRRRVIGLHHLALRVAAAQSLDALYEELAERDDVTIEFAPEPLRDGPTRHMICAIPGGIRIELIAPA</sequence>
<name>A0ABV7ETU0_9GAMM</name>
<protein>
    <submittedName>
        <fullName evidence="3">VOC family protein</fullName>
    </submittedName>
</protein>
<reference evidence="4" key="1">
    <citation type="journal article" date="2019" name="Int. J. Syst. Evol. Microbiol.">
        <title>The Global Catalogue of Microorganisms (GCM) 10K type strain sequencing project: providing services to taxonomists for standard genome sequencing and annotation.</title>
        <authorList>
            <consortium name="The Broad Institute Genomics Platform"/>
            <consortium name="The Broad Institute Genome Sequencing Center for Infectious Disease"/>
            <person name="Wu L."/>
            <person name="Ma J."/>
        </authorList>
    </citation>
    <scope>NUCLEOTIDE SEQUENCE [LARGE SCALE GENOMIC DNA]</scope>
    <source>
        <strain evidence="4">KCTC 52640</strain>
    </source>
</reference>
<dbReference type="Proteomes" id="UP001595462">
    <property type="component" value="Unassembled WGS sequence"/>
</dbReference>
<dbReference type="InterPro" id="IPR051785">
    <property type="entry name" value="MMCE/EMCE_epimerase"/>
</dbReference>
<dbReference type="PROSITE" id="PS51819">
    <property type="entry name" value="VOC"/>
    <property type="match status" value="1"/>
</dbReference>
<dbReference type="SUPFAM" id="SSF54593">
    <property type="entry name" value="Glyoxalase/Bleomycin resistance protein/Dihydroxybiphenyl dioxygenase"/>
    <property type="match status" value="1"/>
</dbReference>
<keyword evidence="4" id="KW-1185">Reference proteome</keyword>
<dbReference type="Gene3D" id="3.10.180.10">
    <property type="entry name" value="2,3-Dihydroxybiphenyl 1,2-Dioxygenase, domain 1"/>
    <property type="match status" value="1"/>
</dbReference>
<proteinExistence type="predicted"/>
<evidence type="ECO:0000313" key="4">
    <source>
        <dbReference type="Proteomes" id="UP001595462"/>
    </source>
</evidence>
<dbReference type="RefSeq" id="WP_380690898.1">
    <property type="nucleotide sequence ID" value="NZ_JBHRSS010000008.1"/>
</dbReference>
<evidence type="ECO:0000313" key="3">
    <source>
        <dbReference type="EMBL" id="MFC3105341.1"/>
    </source>
</evidence>
<keyword evidence="1" id="KW-0479">Metal-binding</keyword>
<dbReference type="InterPro" id="IPR029068">
    <property type="entry name" value="Glyas_Bleomycin-R_OHBP_Dase"/>
</dbReference>
<dbReference type="InterPro" id="IPR037523">
    <property type="entry name" value="VOC_core"/>
</dbReference>
<dbReference type="PANTHER" id="PTHR43048:SF3">
    <property type="entry name" value="METHYLMALONYL-COA EPIMERASE, MITOCHONDRIAL"/>
    <property type="match status" value="1"/>
</dbReference>
<dbReference type="EMBL" id="JBHRSS010000008">
    <property type="protein sequence ID" value="MFC3105341.1"/>
    <property type="molecule type" value="Genomic_DNA"/>
</dbReference>
<dbReference type="Pfam" id="PF00903">
    <property type="entry name" value="Glyoxalase"/>
    <property type="match status" value="1"/>
</dbReference>
<comment type="caution">
    <text evidence="3">The sequence shown here is derived from an EMBL/GenBank/DDBJ whole genome shotgun (WGS) entry which is preliminary data.</text>
</comment>
<evidence type="ECO:0000256" key="1">
    <source>
        <dbReference type="ARBA" id="ARBA00022723"/>
    </source>
</evidence>
<evidence type="ECO:0000259" key="2">
    <source>
        <dbReference type="PROSITE" id="PS51819"/>
    </source>
</evidence>
<organism evidence="3 4">
    <name type="scientific">Salinisphaera aquimarina</name>
    <dbReference type="NCBI Taxonomy" id="2094031"/>
    <lineage>
        <taxon>Bacteria</taxon>
        <taxon>Pseudomonadati</taxon>
        <taxon>Pseudomonadota</taxon>
        <taxon>Gammaproteobacteria</taxon>
        <taxon>Salinisphaerales</taxon>
        <taxon>Salinisphaeraceae</taxon>
        <taxon>Salinisphaera</taxon>
    </lineage>
</organism>
<dbReference type="PANTHER" id="PTHR43048">
    <property type="entry name" value="METHYLMALONYL-COA EPIMERASE"/>
    <property type="match status" value="1"/>
</dbReference>
<feature type="domain" description="VOC" evidence="2">
    <location>
        <begin position="10"/>
        <end position="135"/>
    </location>
</feature>